<accession>A0A4Y6EIW7</accession>
<dbReference type="EMBL" id="MK977695">
    <property type="protein sequence ID" value="QDF18678.1"/>
    <property type="molecule type" value="Genomic_DNA"/>
</dbReference>
<organism evidence="1 2">
    <name type="scientific">Gordonia phage Pupper</name>
    <dbReference type="NCBI Taxonomy" id="2571249"/>
    <lineage>
        <taxon>Viruses</taxon>
        <taxon>Duplodnaviria</taxon>
        <taxon>Heunggongvirae</taxon>
        <taxon>Uroviricota</taxon>
        <taxon>Caudoviricetes</taxon>
        <taxon>Puppervirus</taxon>
        <taxon>Puppervirus Pupper</taxon>
    </lineage>
</organism>
<keyword evidence="2" id="KW-1185">Reference proteome</keyword>
<dbReference type="Proteomes" id="UP000318375">
    <property type="component" value="Segment"/>
</dbReference>
<reference evidence="1 2" key="1">
    <citation type="submission" date="2019-05" db="EMBL/GenBank/DDBJ databases">
        <authorList>
            <person name="Pope W.H."/>
            <person name="Garlena R.A."/>
            <person name="Russell D.A."/>
            <person name="Jacobs-Sera D."/>
            <person name="Hatfull G.F."/>
        </authorList>
    </citation>
    <scope>NUCLEOTIDE SEQUENCE [LARGE SCALE GENOMIC DNA]</scope>
</reference>
<dbReference type="KEGG" id="vg:64766211"/>
<dbReference type="RefSeq" id="YP_010058980.1">
    <property type="nucleotide sequence ID" value="NC_054723.1"/>
</dbReference>
<dbReference type="GeneID" id="64766211"/>
<proteinExistence type="predicted"/>
<evidence type="ECO:0000313" key="1">
    <source>
        <dbReference type="EMBL" id="QDF18678.1"/>
    </source>
</evidence>
<protein>
    <submittedName>
        <fullName evidence="1">Uncharacterized protein</fullName>
    </submittedName>
</protein>
<sequence>MNYYTATIIRTDADGIEHTSVHSVSADTKREATAELRKLAKAKGGKILAGVTRNRFS</sequence>
<name>A0A4Y6EIW7_9CAUD</name>
<gene>
    <name evidence="1" type="primary">192</name>
    <name evidence="1" type="ORF">SEA_PUPPER_192</name>
</gene>
<evidence type="ECO:0000313" key="2">
    <source>
        <dbReference type="Proteomes" id="UP000318375"/>
    </source>
</evidence>